<dbReference type="InterPro" id="IPR007213">
    <property type="entry name" value="Ppm1/Ppm2/Tcmp"/>
</dbReference>
<gene>
    <name evidence="3" type="ORF">MESS2_1540043</name>
</gene>
<dbReference type="STRING" id="1297569.MESS2_1540043"/>
<evidence type="ECO:0000256" key="1">
    <source>
        <dbReference type="ARBA" id="ARBA00022603"/>
    </source>
</evidence>
<keyword evidence="2 3" id="KW-0808">Transferase</keyword>
<evidence type="ECO:0000313" key="4">
    <source>
        <dbReference type="Proteomes" id="UP000012062"/>
    </source>
</evidence>
<dbReference type="Pfam" id="PF04072">
    <property type="entry name" value="LCM"/>
    <property type="match status" value="1"/>
</dbReference>
<dbReference type="InterPro" id="IPR029063">
    <property type="entry name" value="SAM-dependent_MTases_sf"/>
</dbReference>
<dbReference type="PANTHER" id="PTHR43619">
    <property type="entry name" value="S-ADENOSYL-L-METHIONINE-DEPENDENT METHYLTRANSFERASE YKTD-RELATED"/>
    <property type="match status" value="1"/>
</dbReference>
<accession>M5EML0</accession>
<dbReference type="EMBL" id="CAUM01000062">
    <property type="protein sequence ID" value="CCV05358.1"/>
    <property type="molecule type" value="Genomic_DNA"/>
</dbReference>
<proteinExistence type="predicted"/>
<sequence length="73" mass="8773">MLHLGCGLDTRIFRVDPPQGVEWFDVDYPEVIELRRKLYPSRDHYHRVASSVTEPDWPAEVPGNRRPWWWRKG</sequence>
<dbReference type="Proteomes" id="UP000012062">
    <property type="component" value="Unassembled WGS sequence"/>
</dbReference>
<dbReference type="GO" id="GO:0008168">
    <property type="term" value="F:methyltransferase activity"/>
    <property type="evidence" value="ECO:0007669"/>
    <property type="project" value="UniProtKB-KW"/>
</dbReference>
<dbReference type="PANTHER" id="PTHR43619:SF2">
    <property type="entry name" value="S-ADENOSYL-L-METHIONINE-DEPENDENT METHYLTRANSFERASES SUPERFAMILY PROTEIN"/>
    <property type="match status" value="1"/>
</dbReference>
<dbReference type="GO" id="GO:0032259">
    <property type="term" value="P:methylation"/>
    <property type="evidence" value="ECO:0007669"/>
    <property type="project" value="UniProtKB-KW"/>
</dbReference>
<name>M5EML0_9HYPH</name>
<dbReference type="eggNOG" id="COG3315">
    <property type="taxonomic scope" value="Bacteria"/>
</dbReference>
<organism evidence="3 4">
    <name type="scientific">Mesorhizobium metallidurans STM 2683</name>
    <dbReference type="NCBI Taxonomy" id="1297569"/>
    <lineage>
        <taxon>Bacteria</taxon>
        <taxon>Pseudomonadati</taxon>
        <taxon>Pseudomonadota</taxon>
        <taxon>Alphaproteobacteria</taxon>
        <taxon>Hyphomicrobiales</taxon>
        <taxon>Phyllobacteriaceae</taxon>
        <taxon>Mesorhizobium</taxon>
    </lineage>
</organism>
<protein>
    <submittedName>
        <fullName evidence="3">Tetracenomycin polyketide synthesis O-methyltransferase tcmP</fullName>
        <ecNumber evidence="3">2.1.1.-</ecNumber>
    </submittedName>
</protein>
<comment type="caution">
    <text evidence="3">The sequence shown here is derived from an EMBL/GenBank/DDBJ whole genome shotgun (WGS) entry which is preliminary data.</text>
</comment>
<evidence type="ECO:0000313" key="3">
    <source>
        <dbReference type="EMBL" id="CCV05358.1"/>
    </source>
</evidence>
<dbReference type="SUPFAM" id="SSF53335">
    <property type="entry name" value="S-adenosyl-L-methionine-dependent methyltransferases"/>
    <property type="match status" value="1"/>
</dbReference>
<dbReference type="EC" id="2.1.1.-" evidence="3"/>
<keyword evidence="4" id="KW-1185">Reference proteome</keyword>
<evidence type="ECO:0000256" key="2">
    <source>
        <dbReference type="ARBA" id="ARBA00022679"/>
    </source>
</evidence>
<reference evidence="3 4" key="1">
    <citation type="submission" date="2013-02" db="EMBL/GenBank/DDBJ databases">
        <authorList>
            <person name="Genoscope - CEA"/>
        </authorList>
    </citation>
    <scope>NUCLEOTIDE SEQUENCE [LARGE SCALE GENOMIC DNA]</scope>
    <source>
        <strain evidence="3 4">STM 2683</strain>
    </source>
</reference>
<keyword evidence="1 3" id="KW-0489">Methyltransferase</keyword>
<dbReference type="RefSeq" id="WP_008874309.1">
    <property type="nucleotide sequence ID" value="NZ_CAUM01000062.1"/>
</dbReference>
<dbReference type="AlphaFoldDB" id="M5EML0"/>
<dbReference type="Gene3D" id="3.40.50.150">
    <property type="entry name" value="Vaccinia Virus protein VP39"/>
    <property type="match status" value="1"/>
</dbReference>